<protein>
    <submittedName>
        <fullName evidence="1">Bifunctional protein FolD</fullName>
    </submittedName>
</protein>
<comment type="caution">
    <text evidence="1">The sequence shown here is derived from an EMBL/GenBank/DDBJ whole genome shotgun (WGS) entry which is preliminary data.</text>
</comment>
<dbReference type="GO" id="GO:0005829">
    <property type="term" value="C:cytosol"/>
    <property type="evidence" value="ECO:0007669"/>
    <property type="project" value="TreeGrafter"/>
</dbReference>
<accession>A0A2J8A418</accession>
<dbReference type="GO" id="GO:0004477">
    <property type="term" value="F:methenyltetrahydrofolate cyclohydrolase activity"/>
    <property type="evidence" value="ECO:0007669"/>
    <property type="project" value="TreeGrafter"/>
</dbReference>
<dbReference type="AlphaFoldDB" id="A0A2J8A418"/>
<dbReference type="PANTHER" id="PTHR48099">
    <property type="entry name" value="C-1-TETRAHYDROFOLATE SYNTHASE, CYTOPLASMIC-RELATED"/>
    <property type="match status" value="1"/>
</dbReference>
<dbReference type="GO" id="GO:0004488">
    <property type="term" value="F:methylenetetrahydrofolate dehydrogenase (NADP+) activity"/>
    <property type="evidence" value="ECO:0007669"/>
    <property type="project" value="TreeGrafter"/>
</dbReference>
<dbReference type="Proteomes" id="UP000236333">
    <property type="component" value="Unassembled WGS sequence"/>
</dbReference>
<dbReference type="SUPFAM" id="SSF53223">
    <property type="entry name" value="Aminoacid dehydrogenase-like, N-terminal domain"/>
    <property type="match status" value="1"/>
</dbReference>
<dbReference type="PANTHER" id="PTHR48099:SF27">
    <property type="entry name" value="BIFUNCTIONAL PROTEIN FOLD 2"/>
    <property type="match status" value="1"/>
</dbReference>
<keyword evidence="2" id="KW-1185">Reference proteome</keyword>
<proteinExistence type="predicted"/>
<dbReference type="GO" id="GO:0035999">
    <property type="term" value="P:tetrahydrofolate interconversion"/>
    <property type="evidence" value="ECO:0007669"/>
    <property type="project" value="TreeGrafter"/>
</dbReference>
<evidence type="ECO:0000313" key="1">
    <source>
        <dbReference type="EMBL" id="PNH07259.1"/>
    </source>
</evidence>
<sequence length="172" mass="17629">MLEPDARTPSLADIGRARCSVQEAEGGAAAAPGQGAAGRRCWRWCGGFNEDPDVHGILVQLPLPKHLDEQVGFAAATPATPPGPPGTLASRPGRAGPAAATPLAVVAVVAVVVVVLEAEDAVLGTISLQKDVDGFHSINIGRLAMKGHEPLFAPCTLLGCIELLDKSPLHNA</sequence>
<evidence type="ECO:0000313" key="2">
    <source>
        <dbReference type="Proteomes" id="UP000236333"/>
    </source>
</evidence>
<name>A0A2J8A418_9CHLO</name>
<gene>
    <name evidence="1" type="ORF">TSOC_006297</name>
</gene>
<dbReference type="InterPro" id="IPR046346">
    <property type="entry name" value="Aminoacid_DH-like_N_sf"/>
</dbReference>
<dbReference type="Gene3D" id="3.40.50.10860">
    <property type="entry name" value="Leucine Dehydrogenase, chain A, domain 1"/>
    <property type="match status" value="1"/>
</dbReference>
<dbReference type="EMBL" id="PGGS01000189">
    <property type="protein sequence ID" value="PNH07259.1"/>
    <property type="molecule type" value="Genomic_DNA"/>
</dbReference>
<organism evidence="1 2">
    <name type="scientific">Tetrabaena socialis</name>
    <dbReference type="NCBI Taxonomy" id="47790"/>
    <lineage>
        <taxon>Eukaryota</taxon>
        <taxon>Viridiplantae</taxon>
        <taxon>Chlorophyta</taxon>
        <taxon>core chlorophytes</taxon>
        <taxon>Chlorophyceae</taxon>
        <taxon>CS clade</taxon>
        <taxon>Chlamydomonadales</taxon>
        <taxon>Tetrabaenaceae</taxon>
        <taxon>Tetrabaena</taxon>
    </lineage>
</organism>
<reference evidence="1 2" key="1">
    <citation type="journal article" date="2017" name="Mol. Biol. Evol.">
        <title>The 4-celled Tetrabaena socialis nuclear genome reveals the essential components for genetic control of cell number at the origin of multicellularity in the volvocine lineage.</title>
        <authorList>
            <person name="Featherston J."/>
            <person name="Arakaki Y."/>
            <person name="Hanschen E.R."/>
            <person name="Ferris P.J."/>
            <person name="Michod R.E."/>
            <person name="Olson B.J.S.C."/>
            <person name="Nozaki H."/>
            <person name="Durand P.M."/>
        </authorList>
    </citation>
    <scope>NUCLEOTIDE SEQUENCE [LARGE SCALE GENOMIC DNA]</scope>
    <source>
        <strain evidence="1 2">NIES-571</strain>
    </source>
</reference>
<dbReference type="OrthoDB" id="5126881at2759"/>